<dbReference type="InterPro" id="IPR036291">
    <property type="entry name" value="NAD(P)-bd_dom_sf"/>
</dbReference>
<dbReference type="InterPro" id="IPR057326">
    <property type="entry name" value="KR_dom"/>
</dbReference>
<evidence type="ECO:0000313" key="3">
    <source>
        <dbReference type="EMBL" id="GAA1963898.1"/>
    </source>
</evidence>
<reference evidence="3 4" key="1">
    <citation type="journal article" date="2019" name="Int. J. Syst. Evol. Microbiol.">
        <title>The Global Catalogue of Microorganisms (GCM) 10K type strain sequencing project: providing services to taxonomists for standard genome sequencing and annotation.</title>
        <authorList>
            <consortium name="The Broad Institute Genomics Platform"/>
            <consortium name="The Broad Institute Genome Sequencing Center for Infectious Disease"/>
            <person name="Wu L."/>
            <person name="Ma J."/>
        </authorList>
    </citation>
    <scope>NUCLEOTIDE SEQUENCE [LARGE SCALE GENOMIC DNA]</scope>
    <source>
        <strain evidence="3 4">JCM 14901</strain>
    </source>
</reference>
<dbReference type="InterPro" id="IPR002347">
    <property type="entry name" value="SDR_fam"/>
</dbReference>
<dbReference type="SUPFAM" id="SSF51735">
    <property type="entry name" value="NAD(P)-binding Rossmann-fold domains"/>
    <property type="match status" value="1"/>
</dbReference>
<evidence type="ECO:0000313" key="4">
    <source>
        <dbReference type="Proteomes" id="UP001499933"/>
    </source>
</evidence>
<dbReference type="PRINTS" id="PR00080">
    <property type="entry name" value="SDRFAMILY"/>
</dbReference>
<dbReference type="CDD" id="cd05233">
    <property type="entry name" value="SDR_c"/>
    <property type="match status" value="1"/>
</dbReference>
<feature type="domain" description="Ketoreductase" evidence="2">
    <location>
        <begin position="11"/>
        <end position="206"/>
    </location>
</feature>
<dbReference type="EMBL" id="BAAAOG010000006">
    <property type="protein sequence ID" value="GAA1963898.1"/>
    <property type="molecule type" value="Genomic_DNA"/>
</dbReference>
<evidence type="ECO:0000256" key="1">
    <source>
        <dbReference type="ARBA" id="ARBA00006484"/>
    </source>
</evidence>
<dbReference type="SMART" id="SM00822">
    <property type="entry name" value="PKS_KR"/>
    <property type="match status" value="1"/>
</dbReference>
<dbReference type="Pfam" id="PF13561">
    <property type="entry name" value="adh_short_C2"/>
    <property type="match status" value="1"/>
</dbReference>
<dbReference type="PANTHER" id="PTHR43975">
    <property type="entry name" value="ZGC:101858"/>
    <property type="match status" value="1"/>
</dbReference>
<keyword evidence="4" id="KW-1185">Reference proteome</keyword>
<name>A0ABN2R5P4_9MICO</name>
<dbReference type="Gene3D" id="3.40.50.720">
    <property type="entry name" value="NAD(P)-binding Rossmann-like Domain"/>
    <property type="match status" value="1"/>
</dbReference>
<protein>
    <submittedName>
        <fullName evidence="3">Glucose 1-dehydrogenase</fullName>
    </submittedName>
</protein>
<comment type="caution">
    <text evidence="3">The sequence shown here is derived from an EMBL/GenBank/DDBJ whole genome shotgun (WGS) entry which is preliminary data.</text>
</comment>
<dbReference type="Proteomes" id="UP001499933">
    <property type="component" value="Unassembled WGS sequence"/>
</dbReference>
<evidence type="ECO:0000259" key="2">
    <source>
        <dbReference type="SMART" id="SM00822"/>
    </source>
</evidence>
<comment type="similarity">
    <text evidence="1">Belongs to the short-chain dehydrogenases/reductases (SDR) family.</text>
</comment>
<dbReference type="PROSITE" id="PS00061">
    <property type="entry name" value="ADH_SHORT"/>
    <property type="match status" value="1"/>
</dbReference>
<gene>
    <name evidence="3" type="ORF">GCM10009776_28320</name>
</gene>
<dbReference type="RefSeq" id="WP_344095731.1">
    <property type="nucleotide sequence ID" value="NZ_BAAAOG010000006.1"/>
</dbReference>
<organism evidence="3 4">
    <name type="scientific">Microbacterium deminutum</name>
    <dbReference type="NCBI Taxonomy" id="344164"/>
    <lineage>
        <taxon>Bacteria</taxon>
        <taxon>Bacillati</taxon>
        <taxon>Actinomycetota</taxon>
        <taxon>Actinomycetes</taxon>
        <taxon>Micrococcales</taxon>
        <taxon>Microbacteriaceae</taxon>
        <taxon>Microbacterium</taxon>
    </lineage>
</organism>
<sequence length="271" mass="27330">MTDPSRPLDGTVALITGGSQGIGRGIAEVFAAHGAAVVVHGLTEDYVDEAVGLIRAAGGAAIGVHGPIQDEQTSIDAVDAALAAFGRLDHLVTAAGIQRYGDAVSTPVETWDEVFGVNVRGVYLAAHAALPTIRKQGGSVTLISSVQGVATQNQVAAYTASKGALNAFARAMAVDEAEYGVRVNAVLPGSVDTPMLRGAAALWSDGTPEGIEATIAKWGTMHALGRVAQPSEIGAVAAFLASGAASFVTGAELRVDGGLLARIAAALPARN</sequence>
<dbReference type="InterPro" id="IPR020904">
    <property type="entry name" value="Sc_DH/Rdtase_CS"/>
</dbReference>
<dbReference type="PANTHER" id="PTHR43975:SF2">
    <property type="entry name" value="EG:BACR7A4.14 PROTEIN-RELATED"/>
    <property type="match status" value="1"/>
</dbReference>
<dbReference type="PRINTS" id="PR00081">
    <property type="entry name" value="GDHRDH"/>
</dbReference>
<proteinExistence type="inferred from homology"/>
<accession>A0ABN2R5P4</accession>